<dbReference type="PROSITE" id="PS50850">
    <property type="entry name" value="MFS"/>
    <property type="match status" value="1"/>
</dbReference>
<feature type="transmembrane region" description="Helical" evidence="6">
    <location>
        <begin position="235"/>
        <end position="258"/>
    </location>
</feature>
<reference evidence="8 9" key="1">
    <citation type="submission" date="2023-09" db="EMBL/GenBank/DDBJ databases">
        <title>Genome completion map analysis of the actinomycetes C11-1.</title>
        <authorList>
            <person name="Qin P."/>
            <person name="Guan P."/>
        </authorList>
    </citation>
    <scope>NUCLEOTIDE SEQUENCE [LARGE SCALE GENOMIC DNA]</scope>
    <source>
        <strain evidence="8 9">C11-1</strain>
    </source>
</reference>
<accession>A0ABY9W6P3</accession>
<dbReference type="InterPro" id="IPR011701">
    <property type="entry name" value="MFS"/>
</dbReference>
<dbReference type="InterPro" id="IPR036259">
    <property type="entry name" value="MFS_trans_sf"/>
</dbReference>
<feature type="transmembrane region" description="Helical" evidence="6">
    <location>
        <begin position="59"/>
        <end position="81"/>
    </location>
</feature>
<feature type="transmembrane region" description="Helical" evidence="6">
    <location>
        <begin position="391"/>
        <end position="408"/>
    </location>
</feature>
<evidence type="ECO:0000256" key="1">
    <source>
        <dbReference type="ARBA" id="ARBA00004651"/>
    </source>
</evidence>
<feature type="transmembrane region" description="Helical" evidence="6">
    <location>
        <begin position="264"/>
        <end position="287"/>
    </location>
</feature>
<keyword evidence="2" id="KW-1003">Cell membrane</keyword>
<comment type="subcellular location">
    <subcellularLocation>
        <location evidence="1">Cell membrane</location>
        <topology evidence="1">Multi-pass membrane protein</topology>
    </subcellularLocation>
</comment>
<keyword evidence="4 6" id="KW-1133">Transmembrane helix</keyword>
<evidence type="ECO:0000313" key="8">
    <source>
        <dbReference type="EMBL" id="WNF30741.1"/>
    </source>
</evidence>
<dbReference type="PANTHER" id="PTHR23513">
    <property type="entry name" value="INTEGRAL MEMBRANE EFFLUX PROTEIN-RELATED"/>
    <property type="match status" value="1"/>
</dbReference>
<evidence type="ECO:0000256" key="3">
    <source>
        <dbReference type="ARBA" id="ARBA00022692"/>
    </source>
</evidence>
<feature type="transmembrane region" description="Helical" evidence="6">
    <location>
        <begin position="323"/>
        <end position="343"/>
    </location>
</feature>
<evidence type="ECO:0000256" key="5">
    <source>
        <dbReference type="ARBA" id="ARBA00023136"/>
    </source>
</evidence>
<protein>
    <submittedName>
        <fullName evidence="8">MFS transporter</fullName>
    </submittedName>
</protein>
<feature type="transmembrane region" description="Helical" evidence="6">
    <location>
        <begin position="364"/>
        <end position="385"/>
    </location>
</feature>
<dbReference type="EMBL" id="CP134500">
    <property type="protein sequence ID" value="WNF30741.1"/>
    <property type="molecule type" value="Genomic_DNA"/>
</dbReference>
<dbReference type="Gene3D" id="1.20.1250.20">
    <property type="entry name" value="MFS general substrate transporter like domains"/>
    <property type="match status" value="1"/>
</dbReference>
<evidence type="ECO:0000256" key="2">
    <source>
        <dbReference type="ARBA" id="ARBA00022475"/>
    </source>
</evidence>
<sequence>MQISKFRGGRTGSASRSERESNLRRLLLAQALSQTGFVVLSLAMPLLAATTLQASPFQVSMVSASQTVAFLLIGLPVGVWVDRMRRRPVMIVADLVRAAALALVPALWMLDALAVTHLCAVAFVVGLATVFFDVADQSYLPHVVGRDGLVRANARLVAVDQTASAAGPGMAGLIVQAVTAPLAIVVSCVSYAASALCVARIGGPPEQVAKEPRERLDRSILQGIRYVLGHTVLRPLVACSTTMTFCWSMGYGMLLVLLAQDLEVPAVTIGLLFTAGGVGGLAATVVVGRVVERIGDGRAVVLSVTLAAPCTLLAGLTGTGPRLALVACAQFAFAAGLVIYNVAQVSYRQRSVPPDLLGRVNATVRFFAWGARPLGVLLGGAVAEFHDARSAVWAGAAGTALSALWLLFSPLRSMRVLPAPEPPVDKEVP</sequence>
<keyword evidence="3 6" id="KW-0812">Transmembrane</keyword>
<dbReference type="Pfam" id="PF07690">
    <property type="entry name" value="MFS_1"/>
    <property type="match status" value="1"/>
</dbReference>
<feature type="transmembrane region" description="Helical" evidence="6">
    <location>
        <begin position="114"/>
        <end position="132"/>
    </location>
</feature>
<dbReference type="SUPFAM" id="SSF103473">
    <property type="entry name" value="MFS general substrate transporter"/>
    <property type="match status" value="1"/>
</dbReference>
<evidence type="ECO:0000259" key="7">
    <source>
        <dbReference type="PROSITE" id="PS50850"/>
    </source>
</evidence>
<evidence type="ECO:0000313" key="9">
    <source>
        <dbReference type="Proteomes" id="UP001303236"/>
    </source>
</evidence>
<feature type="domain" description="Major facilitator superfamily (MFS) profile" evidence="7">
    <location>
        <begin position="227"/>
        <end position="429"/>
    </location>
</feature>
<dbReference type="Proteomes" id="UP001303236">
    <property type="component" value="Chromosome"/>
</dbReference>
<feature type="transmembrane region" description="Helical" evidence="6">
    <location>
        <begin position="299"/>
        <end position="317"/>
    </location>
</feature>
<evidence type="ECO:0000256" key="4">
    <source>
        <dbReference type="ARBA" id="ARBA00022989"/>
    </source>
</evidence>
<organism evidence="8 9">
    <name type="scientific">Streptomyces durocortorensis</name>
    <dbReference type="NCBI Taxonomy" id="2811104"/>
    <lineage>
        <taxon>Bacteria</taxon>
        <taxon>Bacillati</taxon>
        <taxon>Actinomycetota</taxon>
        <taxon>Actinomycetes</taxon>
        <taxon>Kitasatosporales</taxon>
        <taxon>Streptomycetaceae</taxon>
        <taxon>Streptomyces</taxon>
    </lineage>
</organism>
<gene>
    <name evidence="8" type="ORF">RI138_30110</name>
</gene>
<proteinExistence type="predicted"/>
<evidence type="ECO:0000256" key="6">
    <source>
        <dbReference type="SAM" id="Phobius"/>
    </source>
</evidence>
<keyword evidence="9" id="KW-1185">Reference proteome</keyword>
<keyword evidence="5 6" id="KW-0472">Membrane</keyword>
<dbReference type="CDD" id="cd06173">
    <property type="entry name" value="MFS_MefA_like"/>
    <property type="match status" value="1"/>
</dbReference>
<dbReference type="PANTHER" id="PTHR23513:SF6">
    <property type="entry name" value="MAJOR FACILITATOR SUPERFAMILY ASSOCIATED DOMAIN-CONTAINING PROTEIN"/>
    <property type="match status" value="1"/>
</dbReference>
<feature type="transmembrane region" description="Helical" evidence="6">
    <location>
        <begin position="26"/>
        <end position="47"/>
    </location>
</feature>
<name>A0ABY9W6P3_9ACTN</name>
<dbReference type="InterPro" id="IPR020846">
    <property type="entry name" value="MFS_dom"/>
</dbReference>